<keyword evidence="2" id="KW-0732">Signal</keyword>
<accession>B5EAF2</accession>
<evidence type="ECO:0000313" key="3">
    <source>
        <dbReference type="EMBL" id="ACH40291.1"/>
    </source>
</evidence>
<dbReference type="Proteomes" id="UP000008825">
    <property type="component" value="Chromosome"/>
</dbReference>
<dbReference type="RefSeq" id="WP_012531722.1">
    <property type="nucleotide sequence ID" value="NC_011146.1"/>
</dbReference>
<proteinExistence type="predicted"/>
<dbReference type="eggNOG" id="ENOG5033C1K">
    <property type="taxonomic scope" value="Bacteria"/>
</dbReference>
<gene>
    <name evidence="3" type="ordered locus">Gbem_3294</name>
</gene>
<dbReference type="AlphaFoldDB" id="B5EAF2"/>
<feature type="chain" id="PRO_5002829641" evidence="2">
    <location>
        <begin position="20"/>
        <end position="203"/>
    </location>
</feature>
<evidence type="ECO:0000256" key="1">
    <source>
        <dbReference type="SAM" id="MobiDB-lite"/>
    </source>
</evidence>
<reference evidence="3 4" key="1">
    <citation type="submission" date="2008-07" db="EMBL/GenBank/DDBJ databases">
        <title>Complete sequence of Geobacter bemidjiensis BEM.</title>
        <authorList>
            <consortium name="US DOE Joint Genome Institute"/>
            <person name="Lucas S."/>
            <person name="Copeland A."/>
            <person name="Lapidus A."/>
            <person name="Glavina del Rio T."/>
            <person name="Dalin E."/>
            <person name="Tice H."/>
            <person name="Bruce D."/>
            <person name="Goodwin L."/>
            <person name="Pitluck S."/>
            <person name="Kiss H."/>
            <person name="Brettin T."/>
            <person name="Detter J.C."/>
            <person name="Han C."/>
            <person name="Kuske C.R."/>
            <person name="Schmutz J."/>
            <person name="Larimer F."/>
            <person name="Land M."/>
            <person name="Hauser L."/>
            <person name="Kyrpides N."/>
            <person name="Lykidis A."/>
            <person name="Lovley D."/>
            <person name="Richardson P."/>
        </authorList>
    </citation>
    <scope>NUCLEOTIDE SEQUENCE [LARGE SCALE GENOMIC DNA]</scope>
    <source>
        <strain evidence="4">ATCC BAA-1014 / DSM 16622 / JCM 12645 / Bem</strain>
    </source>
</reference>
<sequence>MKKHLAAAILIVLAGAASAQARMDVSVNIGVPVVVAPPPPAAVVTYPSYPSYPQPVAYGEPVYAEPAGFIYSPNLGFYVSVGAPYDVVYLDDCYYQNRGGRWFMSRSYGGPWAYVTRERLPYRLHRHDYRQIRYYRDREYRAYLSDRDHYRGRWYRPVSMHDHDRGDGRWGEHRDRDRDSYRDREYARHDDRSDDRREGRDRR</sequence>
<keyword evidence="4" id="KW-1185">Reference proteome</keyword>
<dbReference type="EMBL" id="CP001124">
    <property type="protein sequence ID" value="ACH40291.1"/>
    <property type="molecule type" value="Genomic_DNA"/>
</dbReference>
<evidence type="ECO:0000256" key="2">
    <source>
        <dbReference type="SAM" id="SignalP"/>
    </source>
</evidence>
<dbReference type="HOGENOM" id="CLU_067281_1_0_7"/>
<evidence type="ECO:0000313" key="4">
    <source>
        <dbReference type="Proteomes" id="UP000008825"/>
    </source>
</evidence>
<reference evidence="3 4" key="2">
    <citation type="journal article" date="2010" name="BMC Genomics">
        <title>The genome of Geobacter bemidjiensis, exemplar for the subsurface clade of Geobacter species that predominate in Fe(III)-reducing subsurface environments.</title>
        <authorList>
            <person name="Aklujkar M."/>
            <person name="Young N.D."/>
            <person name="Holmes D."/>
            <person name="Chavan M."/>
            <person name="Risso C."/>
            <person name="Kiss H.E."/>
            <person name="Han C.S."/>
            <person name="Land M.L."/>
            <person name="Lovley D.R."/>
        </authorList>
    </citation>
    <scope>NUCLEOTIDE SEQUENCE [LARGE SCALE GENOMIC DNA]</scope>
    <source>
        <strain evidence="4">ATCC BAA-1014 / DSM 16622 / JCM 12645 / Bem</strain>
    </source>
</reference>
<organism evidence="3 4">
    <name type="scientific">Citrifermentans bemidjiense (strain ATCC BAA-1014 / DSM 16622 / JCM 12645 / Bem)</name>
    <name type="common">Geobacter bemidjiensis</name>
    <dbReference type="NCBI Taxonomy" id="404380"/>
    <lineage>
        <taxon>Bacteria</taxon>
        <taxon>Pseudomonadati</taxon>
        <taxon>Thermodesulfobacteriota</taxon>
        <taxon>Desulfuromonadia</taxon>
        <taxon>Geobacterales</taxon>
        <taxon>Geobacteraceae</taxon>
        <taxon>Citrifermentans</taxon>
    </lineage>
</organism>
<name>B5EAF2_CITBB</name>
<protein>
    <submittedName>
        <fullName evidence="3">Uncharacterized protein</fullName>
    </submittedName>
</protein>
<feature type="signal peptide" evidence="2">
    <location>
        <begin position="1"/>
        <end position="19"/>
    </location>
</feature>
<feature type="region of interest" description="Disordered" evidence="1">
    <location>
        <begin position="164"/>
        <end position="203"/>
    </location>
</feature>
<dbReference type="KEGG" id="gbm:Gbem_3294"/>
<dbReference type="STRING" id="404380.Gbem_3294"/>
<dbReference type="OrthoDB" id="5396420at2"/>